<protein>
    <submittedName>
        <fullName evidence="1">Uncharacterized protein</fullName>
    </submittedName>
</protein>
<evidence type="ECO:0000313" key="1">
    <source>
        <dbReference type="EMBL" id="MEQ2185937.1"/>
    </source>
</evidence>
<keyword evidence="2" id="KW-1185">Reference proteome</keyword>
<gene>
    <name evidence="1" type="ORF">GOODEAATRI_023276</name>
</gene>
<name>A0ABV0PRG0_9TELE</name>
<evidence type="ECO:0000313" key="2">
    <source>
        <dbReference type="Proteomes" id="UP001476798"/>
    </source>
</evidence>
<reference evidence="1 2" key="1">
    <citation type="submission" date="2021-06" db="EMBL/GenBank/DDBJ databases">
        <authorList>
            <person name="Palmer J.M."/>
        </authorList>
    </citation>
    <scope>NUCLEOTIDE SEQUENCE [LARGE SCALE GENOMIC DNA]</scope>
    <source>
        <strain evidence="1 2">GA_2019</strain>
        <tissue evidence="1">Muscle</tissue>
    </source>
</reference>
<accession>A0ABV0PRG0</accession>
<comment type="caution">
    <text evidence="1">The sequence shown here is derived from an EMBL/GenBank/DDBJ whole genome shotgun (WGS) entry which is preliminary data.</text>
</comment>
<proteinExistence type="predicted"/>
<dbReference type="EMBL" id="JAHRIO010082446">
    <property type="protein sequence ID" value="MEQ2185937.1"/>
    <property type="molecule type" value="Genomic_DNA"/>
</dbReference>
<sequence>MLLKLFEGFCRSLTRPASQCVCVCLCELNGGGWKSHTEPKLQLVTTVGLRSFKNEKLLKVILITLISDDAKMFSDLLQKQREFFIFDSVDGLLKQGCKFLQEMEKERFLVWFIRIILNVPGKMKSALVKEELPGF</sequence>
<organism evidence="1 2">
    <name type="scientific">Goodea atripinnis</name>
    <dbReference type="NCBI Taxonomy" id="208336"/>
    <lineage>
        <taxon>Eukaryota</taxon>
        <taxon>Metazoa</taxon>
        <taxon>Chordata</taxon>
        <taxon>Craniata</taxon>
        <taxon>Vertebrata</taxon>
        <taxon>Euteleostomi</taxon>
        <taxon>Actinopterygii</taxon>
        <taxon>Neopterygii</taxon>
        <taxon>Teleostei</taxon>
        <taxon>Neoteleostei</taxon>
        <taxon>Acanthomorphata</taxon>
        <taxon>Ovalentaria</taxon>
        <taxon>Atherinomorphae</taxon>
        <taxon>Cyprinodontiformes</taxon>
        <taxon>Goodeidae</taxon>
        <taxon>Goodea</taxon>
    </lineage>
</organism>
<dbReference type="Proteomes" id="UP001476798">
    <property type="component" value="Unassembled WGS sequence"/>
</dbReference>